<gene>
    <name evidence="2" type="primary">LOC104605156</name>
</gene>
<dbReference type="Gene3D" id="3.30.420.10">
    <property type="entry name" value="Ribonuclease H-like superfamily/Ribonuclease H"/>
    <property type="match status" value="1"/>
</dbReference>
<dbReference type="FunFam" id="3.30.420.10:FF:000054">
    <property type="entry name" value="Werner Syndrome-like exonuclease"/>
    <property type="match status" value="1"/>
</dbReference>
<dbReference type="OrthoDB" id="1920326at2759"/>
<sequence>MTLYTVRINNEIIQTTVTCKASIVDQWIRGILYIHRWRLHKLIVGFDVEWRPSLNRSMSNPVAILQLCVGRRCLIFQLIHADYFPDSLFNFLEDHRFTFVGVGIQQDVQKLSRNYSFSFSFLEDLRSLAAYRFDMPELWNAGLKRLAWEVLRVEIDKPVHITLSNWDAHFLTEAQVCYATADAFLSFEIGRVLLS</sequence>
<organism evidence="1 2">
    <name type="scientific">Nelumbo nucifera</name>
    <name type="common">Sacred lotus</name>
    <dbReference type="NCBI Taxonomy" id="4432"/>
    <lineage>
        <taxon>Eukaryota</taxon>
        <taxon>Viridiplantae</taxon>
        <taxon>Streptophyta</taxon>
        <taxon>Embryophyta</taxon>
        <taxon>Tracheophyta</taxon>
        <taxon>Spermatophyta</taxon>
        <taxon>Magnoliopsida</taxon>
        <taxon>Proteales</taxon>
        <taxon>Nelumbonaceae</taxon>
        <taxon>Nelumbo</taxon>
    </lineage>
</organism>
<keyword evidence="1" id="KW-1185">Reference proteome</keyword>
<protein>
    <submittedName>
        <fullName evidence="2">Werner Syndrome-like exonuclease</fullName>
    </submittedName>
</protein>
<dbReference type="PANTHER" id="PTHR13620">
    <property type="entry name" value="3-5 EXONUCLEASE"/>
    <property type="match status" value="1"/>
</dbReference>
<dbReference type="eggNOG" id="KOG4373">
    <property type="taxonomic scope" value="Eukaryota"/>
</dbReference>
<dbReference type="InterPro" id="IPR051132">
    <property type="entry name" value="3-5_Exonuclease_domain"/>
</dbReference>
<dbReference type="RefSeq" id="XP_019054591.1">
    <property type="nucleotide sequence ID" value="XM_019199046.1"/>
</dbReference>
<dbReference type="GO" id="GO:0003676">
    <property type="term" value="F:nucleic acid binding"/>
    <property type="evidence" value="ECO:0007669"/>
    <property type="project" value="InterPro"/>
</dbReference>
<dbReference type="CDD" id="cd06141">
    <property type="entry name" value="WRN_exo"/>
    <property type="match status" value="1"/>
</dbReference>
<accession>A0A1U8Q948</accession>
<proteinExistence type="predicted"/>
<dbReference type="GO" id="GO:0005634">
    <property type="term" value="C:nucleus"/>
    <property type="evidence" value="ECO:0000318"/>
    <property type="project" value="GO_Central"/>
</dbReference>
<dbReference type="GO" id="GO:0008408">
    <property type="term" value="F:3'-5' exonuclease activity"/>
    <property type="evidence" value="ECO:0000318"/>
    <property type="project" value="GO_Central"/>
</dbReference>
<dbReference type="Pfam" id="PF01612">
    <property type="entry name" value="DNA_pol_A_exo1"/>
    <property type="match status" value="1"/>
</dbReference>
<reference evidence="2" key="1">
    <citation type="submission" date="2025-08" db="UniProtKB">
        <authorList>
            <consortium name="RefSeq"/>
        </authorList>
    </citation>
    <scope>IDENTIFICATION</scope>
</reference>
<evidence type="ECO:0000313" key="2">
    <source>
        <dbReference type="RefSeq" id="XP_019054591.1"/>
    </source>
</evidence>
<dbReference type="STRING" id="4432.A0A1U8Q948"/>
<dbReference type="SUPFAM" id="SSF53098">
    <property type="entry name" value="Ribonuclease H-like"/>
    <property type="match status" value="1"/>
</dbReference>
<dbReference type="Proteomes" id="UP000189703">
    <property type="component" value="Unplaced"/>
</dbReference>
<name>A0A1U8Q948_NELNU</name>
<dbReference type="GO" id="GO:0006139">
    <property type="term" value="P:nucleobase-containing compound metabolic process"/>
    <property type="evidence" value="ECO:0007669"/>
    <property type="project" value="InterPro"/>
</dbReference>
<evidence type="ECO:0000313" key="1">
    <source>
        <dbReference type="Proteomes" id="UP000189703"/>
    </source>
</evidence>
<dbReference type="OMA" id="HADYIPG"/>
<dbReference type="InterPro" id="IPR012337">
    <property type="entry name" value="RNaseH-like_sf"/>
</dbReference>
<dbReference type="PANTHER" id="PTHR13620:SF105">
    <property type="entry name" value="OS01G0737700 PROTEIN"/>
    <property type="match status" value="1"/>
</dbReference>
<dbReference type="InterPro" id="IPR036397">
    <property type="entry name" value="RNaseH_sf"/>
</dbReference>
<dbReference type="InterPro" id="IPR002562">
    <property type="entry name" value="3'-5'_exonuclease_dom"/>
</dbReference>
<dbReference type="GeneID" id="104605156"/>
<dbReference type="AlphaFoldDB" id="A0A1U8Q948"/>
<dbReference type="KEGG" id="nnu:104605156"/>
<dbReference type="GO" id="GO:0005737">
    <property type="term" value="C:cytoplasm"/>
    <property type="evidence" value="ECO:0000318"/>
    <property type="project" value="GO_Central"/>
</dbReference>